<dbReference type="EMBL" id="DS268444">
    <property type="protein sequence ID" value="EFP01663.1"/>
    <property type="molecule type" value="Genomic_DNA"/>
</dbReference>
<dbReference type="PANTHER" id="PTHR23015:SF4">
    <property type="entry name" value="DUF38 DOMAIN-CONTAINING PROTEIN-RELATED"/>
    <property type="match status" value="1"/>
</dbReference>
<organism evidence="3">
    <name type="scientific">Caenorhabditis remanei</name>
    <name type="common">Caenorhabditis vulgaris</name>
    <dbReference type="NCBI Taxonomy" id="31234"/>
    <lineage>
        <taxon>Eukaryota</taxon>
        <taxon>Metazoa</taxon>
        <taxon>Ecdysozoa</taxon>
        <taxon>Nematoda</taxon>
        <taxon>Chromadorea</taxon>
        <taxon>Rhabditida</taxon>
        <taxon>Rhabditina</taxon>
        <taxon>Rhabditomorpha</taxon>
        <taxon>Rhabditoidea</taxon>
        <taxon>Rhabditidae</taxon>
        <taxon>Peloderinae</taxon>
        <taxon>Caenorhabditis</taxon>
    </lineage>
</organism>
<evidence type="ECO:0000313" key="3">
    <source>
        <dbReference type="Proteomes" id="UP000008281"/>
    </source>
</evidence>
<keyword evidence="3" id="KW-1185">Reference proteome</keyword>
<sequence>MAPHSSLTTLDLMPEDVMRRVLMELDYRDIMTLRKTSHLLRNFIDDSRIRTHTTSTIIQLTFNQNSIQMMLKIGENEKPVVITYSNHENGCELSYRNSKKILEMSDYSKIFKTDFKLALSHQNYQKSRLEFLISRRIFSLNGGILEMLRCTVPIKVHDLTLHVSAEIQVSDFLNLVDPTHLTSLTVIGTNLDESQLENLKSLKKLQIGNSITDIPLARLTNLEEVIIKYRLVKFEDVLFLKETFTAPSSPCKRFILQFKSKERYLNKKLVERFGISKDSWIFKIQNSSQSLRMRVGLFVIEFNLIIDK</sequence>
<dbReference type="Pfam" id="PF00646">
    <property type="entry name" value="F-box"/>
    <property type="match status" value="1"/>
</dbReference>
<dbReference type="Proteomes" id="UP000008281">
    <property type="component" value="Unassembled WGS sequence"/>
</dbReference>
<accession>E3MGP1</accession>
<dbReference type="HOGENOM" id="CLU_030831_0_3_1"/>
<dbReference type="InterPro" id="IPR040161">
    <property type="entry name" value="FB224"/>
</dbReference>
<dbReference type="CDD" id="cd22150">
    <property type="entry name" value="F-box_CeFBXA-like"/>
    <property type="match status" value="1"/>
</dbReference>
<dbReference type="InterPro" id="IPR002900">
    <property type="entry name" value="DUF38/FTH_CAE_spp"/>
</dbReference>
<reference evidence="2" key="1">
    <citation type="submission" date="2007-07" db="EMBL/GenBank/DDBJ databases">
        <title>PCAP assembly of the Caenorhabditis remanei genome.</title>
        <authorList>
            <consortium name="The Caenorhabditis remanei Sequencing Consortium"/>
            <person name="Wilson R.K."/>
        </authorList>
    </citation>
    <scope>NUCLEOTIDE SEQUENCE [LARGE SCALE GENOMIC DNA]</scope>
    <source>
        <strain evidence="2">PB4641</strain>
    </source>
</reference>
<dbReference type="Gene3D" id="3.80.10.10">
    <property type="entry name" value="Ribonuclease Inhibitor"/>
    <property type="match status" value="1"/>
</dbReference>
<dbReference type="InterPro" id="IPR001810">
    <property type="entry name" value="F-box_dom"/>
</dbReference>
<protein>
    <recommendedName>
        <fullName evidence="1">F-box domain-containing protein</fullName>
    </recommendedName>
</protein>
<dbReference type="InParanoid" id="E3MGP1"/>
<evidence type="ECO:0000313" key="2">
    <source>
        <dbReference type="EMBL" id="EFP01663.1"/>
    </source>
</evidence>
<dbReference type="InterPro" id="IPR036047">
    <property type="entry name" value="F-box-like_dom_sf"/>
</dbReference>
<dbReference type="Pfam" id="PF01827">
    <property type="entry name" value="FTH"/>
    <property type="match status" value="1"/>
</dbReference>
<dbReference type="PROSITE" id="PS50181">
    <property type="entry name" value="FBOX"/>
    <property type="match status" value="1"/>
</dbReference>
<dbReference type="SUPFAM" id="SSF81383">
    <property type="entry name" value="F-box domain"/>
    <property type="match status" value="1"/>
</dbReference>
<gene>
    <name evidence="2" type="ORF">CRE_23415</name>
</gene>
<dbReference type="InterPro" id="IPR032675">
    <property type="entry name" value="LRR_dom_sf"/>
</dbReference>
<dbReference type="GO" id="GO:0045087">
    <property type="term" value="P:innate immune response"/>
    <property type="evidence" value="ECO:0007669"/>
    <property type="project" value="TreeGrafter"/>
</dbReference>
<evidence type="ECO:0000259" key="1">
    <source>
        <dbReference type="PROSITE" id="PS50181"/>
    </source>
</evidence>
<feature type="domain" description="F-box" evidence="1">
    <location>
        <begin position="7"/>
        <end position="53"/>
    </location>
</feature>
<name>E3MGP1_CAERE</name>
<dbReference type="SMART" id="SM00256">
    <property type="entry name" value="FBOX"/>
    <property type="match status" value="1"/>
</dbReference>
<proteinExistence type="predicted"/>
<dbReference type="PANTHER" id="PTHR23015">
    <property type="entry name" value="UNCHARACTERIZED C.ELEGANS PROTEIN"/>
    <property type="match status" value="1"/>
</dbReference>
<dbReference type="AlphaFoldDB" id="E3MGP1"/>